<dbReference type="InterPro" id="IPR014721">
    <property type="entry name" value="Ribsml_uS5_D2-typ_fold_subgr"/>
</dbReference>
<dbReference type="InterPro" id="IPR019539">
    <property type="entry name" value="GalKase_N"/>
</dbReference>
<sequence>MTIFEVPNLNETINYVTSLFLKHFQTNPSICCYAPGRVNLIGEHTDYNDGFVLPMALPMVTVIVGEKTDTQECTIITVCPSVDDPKEIKFPVPGVENTILTPGRPMWANYVKGVIANFKAGKLNGFNAVISTTVPVGGGLSSSAALEVASYYFLEALNKEDSTVSEKALACQKAEHDFLNMPCGIMDQFISIMGKKDHVLFLDCRSLEYKLIELKDPKVTVLITNTNVKHKLSESQYPIRKKQCEMASKIIGKSSLRDATLADLQNNREAVGEEVYCRALHVVSEIKRTADAVEALQQEDYVKFGALMTESHNSLRDCYEVSCPELDTVVSAALEVEGVYGSRMTGGGFGGCTVTLLRTDAITKTVENIMQMKYKNPTFYVCRPGDGAKVIPLTEL</sequence>
<dbReference type="InterPro" id="IPR019741">
    <property type="entry name" value="Galactokinase_CS"/>
</dbReference>
<dbReference type="InterPro" id="IPR020568">
    <property type="entry name" value="Ribosomal_Su5_D2-typ_SF"/>
</dbReference>
<dbReference type="PANTHER" id="PTHR10457:SF7">
    <property type="entry name" value="GALACTOKINASE-RELATED"/>
    <property type="match status" value="1"/>
</dbReference>
<name>A0AAV2AR08_9ARAC</name>
<dbReference type="FunFam" id="3.30.70.890:FF:000001">
    <property type="entry name" value="Galactokinase"/>
    <property type="match status" value="1"/>
</dbReference>
<dbReference type="PROSITE" id="PS00106">
    <property type="entry name" value="GALACTOKINASE"/>
    <property type="match status" value="1"/>
</dbReference>
<evidence type="ECO:0000313" key="13">
    <source>
        <dbReference type="Proteomes" id="UP001497382"/>
    </source>
</evidence>
<keyword evidence="3" id="KW-0479">Metal-binding</keyword>
<dbReference type="Pfam" id="PF10509">
    <property type="entry name" value="GalKase_gal_bdg"/>
    <property type="match status" value="1"/>
</dbReference>
<evidence type="ECO:0000256" key="1">
    <source>
        <dbReference type="ARBA" id="ARBA00006566"/>
    </source>
</evidence>
<evidence type="ECO:0000256" key="4">
    <source>
        <dbReference type="ARBA" id="ARBA00022741"/>
    </source>
</evidence>
<evidence type="ECO:0000256" key="7">
    <source>
        <dbReference type="ARBA" id="ARBA00022842"/>
    </source>
</evidence>
<organism evidence="12 13">
    <name type="scientific">Larinioides sclopetarius</name>
    <dbReference type="NCBI Taxonomy" id="280406"/>
    <lineage>
        <taxon>Eukaryota</taxon>
        <taxon>Metazoa</taxon>
        <taxon>Ecdysozoa</taxon>
        <taxon>Arthropoda</taxon>
        <taxon>Chelicerata</taxon>
        <taxon>Arachnida</taxon>
        <taxon>Araneae</taxon>
        <taxon>Araneomorphae</taxon>
        <taxon>Entelegynae</taxon>
        <taxon>Araneoidea</taxon>
        <taxon>Araneidae</taxon>
        <taxon>Larinioides</taxon>
    </lineage>
</organism>
<feature type="domain" description="GHMP kinase N-terminal" evidence="9">
    <location>
        <begin position="109"/>
        <end position="195"/>
    </location>
</feature>
<proteinExistence type="inferred from homology"/>
<dbReference type="InterPro" id="IPR013750">
    <property type="entry name" value="GHMP_kinase_C_dom"/>
</dbReference>
<keyword evidence="4" id="KW-0547">Nucleotide-binding</keyword>
<evidence type="ECO:0008006" key="14">
    <source>
        <dbReference type="Google" id="ProtNLM"/>
    </source>
</evidence>
<keyword evidence="2" id="KW-0808">Transferase</keyword>
<dbReference type="PRINTS" id="PR00959">
    <property type="entry name" value="MEVGALKINASE"/>
</dbReference>
<feature type="domain" description="GHMP kinase C-terminal" evidence="10">
    <location>
        <begin position="292"/>
        <end position="361"/>
    </location>
</feature>
<dbReference type="EMBL" id="CAXIEN010000204">
    <property type="protein sequence ID" value="CAL1286498.1"/>
    <property type="molecule type" value="Genomic_DNA"/>
</dbReference>
<keyword evidence="5" id="KW-0418">Kinase</keyword>
<dbReference type="Gene3D" id="3.30.70.890">
    <property type="entry name" value="GHMP kinase, C-terminal domain"/>
    <property type="match status" value="1"/>
</dbReference>
<feature type="domain" description="Galactokinase N-terminal" evidence="11">
    <location>
        <begin position="19"/>
        <end position="65"/>
    </location>
</feature>
<evidence type="ECO:0000259" key="10">
    <source>
        <dbReference type="Pfam" id="PF08544"/>
    </source>
</evidence>
<dbReference type="FunFam" id="3.30.230.10:FF:000040">
    <property type="entry name" value="Galactokinase 1"/>
    <property type="match status" value="1"/>
</dbReference>
<dbReference type="PANTHER" id="PTHR10457">
    <property type="entry name" value="MEVALONATE KINASE/GALACTOKINASE"/>
    <property type="match status" value="1"/>
</dbReference>
<comment type="caution">
    <text evidence="12">The sequence shown here is derived from an EMBL/GenBank/DDBJ whole genome shotgun (WGS) entry which is preliminary data.</text>
</comment>
<comment type="similarity">
    <text evidence="1">Belongs to the GHMP kinase family. GalK subfamily.</text>
</comment>
<keyword evidence="8" id="KW-0119">Carbohydrate metabolism</keyword>
<dbReference type="Pfam" id="PF08544">
    <property type="entry name" value="GHMP_kinases_C"/>
    <property type="match status" value="1"/>
</dbReference>
<dbReference type="PROSITE" id="PS00627">
    <property type="entry name" value="GHMP_KINASES_ATP"/>
    <property type="match status" value="1"/>
</dbReference>
<protein>
    <recommendedName>
        <fullName evidence="14">Galactokinase</fullName>
    </recommendedName>
</protein>
<evidence type="ECO:0000259" key="11">
    <source>
        <dbReference type="Pfam" id="PF10509"/>
    </source>
</evidence>
<dbReference type="Proteomes" id="UP001497382">
    <property type="component" value="Unassembled WGS sequence"/>
</dbReference>
<keyword evidence="6" id="KW-0067">ATP-binding</keyword>
<evidence type="ECO:0000256" key="8">
    <source>
        <dbReference type="ARBA" id="ARBA00023277"/>
    </source>
</evidence>
<evidence type="ECO:0000256" key="5">
    <source>
        <dbReference type="ARBA" id="ARBA00022777"/>
    </source>
</evidence>
<reference evidence="12 13" key="1">
    <citation type="submission" date="2024-04" db="EMBL/GenBank/DDBJ databases">
        <authorList>
            <person name="Rising A."/>
            <person name="Reimegard J."/>
            <person name="Sonavane S."/>
            <person name="Akerstrom W."/>
            <person name="Nylinder S."/>
            <person name="Hedman E."/>
            <person name="Kallberg Y."/>
        </authorList>
    </citation>
    <scope>NUCLEOTIDE SEQUENCE [LARGE SCALE GENOMIC DNA]</scope>
</reference>
<evidence type="ECO:0000256" key="3">
    <source>
        <dbReference type="ARBA" id="ARBA00022723"/>
    </source>
</evidence>
<accession>A0AAV2AR08</accession>
<dbReference type="GO" id="GO:0005829">
    <property type="term" value="C:cytosol"/>
    <property type="evidence" value="ECO:0007669"/>
    <property type="project" value="TreeGrafter"/>
</dbReference>
<dbReference type="InterPro" id="IPR036554">
    <property type="entry name" value="GHMP_kinase_C_sf"/>
</dbReference>
<dbReference type="InterPro" id="IPR006203">
    <property type="entry name" value="GHMP_knse_ATP-bd_CS"/>
</dbReference>
<dbReference type="Pfam" id="PF00288">
    <property type="entry name" value="GHMP_kinases_N"/>
    <property type="match status" value="1"/>
</dbReference>
<dbReference type="InterPro" id="IPR006204">
    <property type="entry name" value="GHMP_kinase_N_dom"/>
</dbReference>
<keyword evidence="13" id="KW-1185">Reference proteome</keyword>
<evidence type="ECO:0000256" key="6">
    <source>
        <dbReference type="ARBA" id="ARBA00022840"/>
    </source>
</evidence>
<dbReference type="GO" id="GO:0046872">
    <property type="term" value="F:metal ion binding"/>
    <property type="evidence" value="ECO:0007669"/>
    <property type="project" value="UniProtKB-KW"/>
</dbReference>
<gene>
    <name evidence="12" type="ORF">LARSCL_LOCUS14277</name>
</gene>
<dbReference type="PRINTS" id="PR00473">
    <property type="entry name" value="GALCTOKINASE"/>
</dbReference>
<keyword evidence="7" id="KW-0460">Magnesium</keyword>
<dbReference type="PIRSF" id="PIRSF000530">
    <property type="entry name" value="Galactokinase"/>
    <property type="match status" value="1"/>
</dbReference>
<evidence type="ECO:0000313" key="12">
    <source>
        <dbReference type="EMBL" id="CAL1286498.1"/>
    </source>
</evidence>
<dbReference type="GO" id="GO:0006012">
    <property type="term" value="P:galactose metabolic process"/>
    <property type="evidence" value="ECO:0007669"/>
    <property type="project" value="InterPro"/>
</dbReference>
<dbReference type="AlphaFoldDB" id="A0AAV2AR08"/>
<dbReference type="Gene3D" id="3.30.230.10">
    <property type="match status" value="1"/>
</dbReference>
<dbReference type="GO" id="GO:0005524">
    <property type="term" value="F:ATP binding"/>
    <property type="evidence" value="ECO:0007669"/>
    <property type="project" value="UniProtKB-KW"/>
</dbReference>
<dbReference type="SUPFAM" id="SSF55060">
    <property type="entry name" value="GHMP Kinase, C-terminal domain"/>
    <property type="match status" value="1"/>
</dbReference>
<evidence type="ECO:0000256" key="2">
    <source>
        <dbReference type="ARBA" id="ARBA00022679"/>
    </source>
</evidence>
<dbReference type="InterPro" id="IPR006206">
    <property type="entry name" value="Mevalonate/galactokinase"/>
</dbReference>
<dbReference type="InterPro" id="IPR000705">
    <property type="entry name" value="Galactokinase"/>
</dbReference>
<dbReference type="GO" id="GO:0004335">
    <property type="term" value="F:galactokinase activity"/>
    <property type="evidence" value="ECO:0007669"/>
    <property type="project" value="InterPro"/>
</dbReference>
<dbReference type="SUPFAM" id="SSF54211">
    <property type="entry name" value="Ribosomal protein S5 domain 2-like"/>
    <property type="match status" value="1"/>
</dbReference>
<evidence type="ECO:0000259" key="9">
    <source>
        <dbReference type="Pfam" id="PF00288"/>
    </source>
</evidence>
<dbReference type="NCBIfam" id="TIGR00131">
    <property type="entry name" value="gal_kin"/>
    <property type="match status" value="1"/>
</dbReference>